<dbReference type="InterPro" id="IPR004843">
    <property type="entry name" value="Calcineurin-like_PHP"/>
</dbReference>
<feature type="domain" description="Calcineurin-like phosphoesterase" evidence="1">
    <location>
        <begin position="30"/>
        <end position="207"/>
    </location>
</feature>
<dbReference type="GO" id="GO:0008803">
    <property type="term" value="F:bis(5'-nucleosyl)-tetraphosphatase (symmetrical) activity"/>
    <property type="evidence" value="ECO:0007669"/>
    <property type="project" value="TreeGrafter"/>
</dbReference>
<dbReference type="GeneID" id="78125897"/>
<evidence type="ECO:0000313" key="2">
    <source>
        <dbReference type="EMBL" id="SDY87327.1"/>
    </source>
</evidence>
<dbReference type="RefSeq" id="WP_089894442.1">
    <property type="nucleotide sequence ID" value="NZ_CP117819.1"/>
</dbReference>
<dbReference type="Pfam" id="PF00149">
    <property type="entry name" value="Metallophos"/>
    <property type="match status" value="1"/>
</dbReference>
<evidence type="ECO:0000313" key="3">
    <source>
        <dbReference type="Proteomes" id="UP000199026"/>
    </source>
</evidence>
<dbReference type="STRING" id="576131.SAMN05444486_1082"/>
<dbReference type="PANTHER" id="PTHR42850:SF4">
    <property type="entry name" value="ZINC-DEPENDENT ENDOPOLYPHOSPHATASE"/>
    <property type="match status" value="1"/>
</dbReference>
<dbReference type="InterPro" id="IPR029052">
    <property type="entry name" value="Metallo-depent_PP-like"/>
</dbReference>
<dbReference type="InterPro" id="IPR050126">
    <property type="entry name" value="Ap4A_hydrolase"/>
</dbReference>
<protein>
    <submittedName>
        <fullName evidence="2">Serine/threonine protein phosphatase 1</fullName>
    </submittedName>
</protein>
<dbReference type="GO" id="GO:0005737">
    <property type="term" value="C:cytoplasm"/>
    <property type="evidence" value="ECO:0007669"/>
    <property type="project" value="TreeGrafter"/>
</dbReference>
<accession>A0A1H3NEI9</accession>
<dbReference type="AlphaFoldDB" id="A0A1H3NEI9"/>
<dbReference type="OrthoDB" id="9807890at2"/>
<dbReference type="GO" id="GO:0016791">
    <property type="term" value="F:phosphatase activity"/>
    <property type="evidence" value="ECO:0007669"/>
    <property type="project" value="TreeGrafter"/>
</dbReference>
<gene>
    <name evidence="2" type="ORF">SAMN05444486_1082</name>
</gene>
<evidence type="ECO:0000259" key="1">
    <source>
        <dbReference type="Pfam" id="PF00149"/>
    </source>
</evidence>
<reference evidence="2 3" key="1">
    <citation type="submission" date="2016-10" db="EMBL/GenBank/DDBJ databases">
        <authorList>
            <person name="de Groot N.N."/>
        </authorList>
    </citation>
    <scope>NUCLEOTIDE SEQUENCE [LARGE SCALE GENOMIC DNA]</scope>
    <source>
        <strain evidence="2 3">DSM 24677</strain>
    </source>
</reference>
<sequence>MLGKIFKRFRKIDDDIIIAHASPLAVPTLIGVVGDVHGCATLAAKLIDKLRDSHPDIKLLFVGDYIDRGEESRQVIELLMGMPEVTCLMGNHERMCLDFLAEPEERGGRWLRNGGLQTVASYGVAGSQTELTKMRDALALAMGDKVINWLAERPLHAKFGNLYAIHAGADPARPIEEQGEKPLIWGHSLFKKQPRYDGHWVIHGHTIVDQPIVENGRISIDTGAYATGRLTAAVINGADVQFLQSHY</sequence>
<keyword evidence="3" id="KW-1185">Reference proteome</keyword>
<dbReference type="Proteomes" id="UP000199026">
    <property type="component" value="Unassembled WGS sequence"/>
</dbReference>
<dbReference type="PANTHER" id="PTHR42850">
    <property type="entry name" value="METALLOPHOSPHOESTERASE"/>
    <property type="match status" value="1"/>
</dbReference>
<name>A0A1H3NEI9_9RHOB</name>
<dbReference type="EMBL" id="FNPR01000008">
    <property type="protein sequence ID" value="SDY87327.1"/>
    <property type="molecule type" value="Genomic_DNA"/>
</dbReference>
<dbReference type="Gene3D" id="3.60.21.10">
    <property type="match status" value="1"/>
</dbReference>
<dbReference type="GO" id="GO:0110154">
    <property type="term" value="P:RNA decapping"/>
    <property type="evidence" value="ECO:0007669"/>
    <property type="project" value="TreeGrafter"/>
</dbReference>
<proteinExistence type="predicted"/>
<dbReference type="CDD" id="cd00144">
    <property type="entry name" value="MPP_PPP_family"/>
    <property type="match status" value="1"/>
</dbReference>
<organism evidence="2 3">
    <name type="scientific">Lentibacter algarum</name>
    <dbReference type="NCBI Taxonomy" id="576131"/>
    <lineage>
        <taxon>Bacteria</taxon>
        <taxon>Pseudomonadati</taxon>
        <taxon>Pseudomonadota</taxon>
        <taxon>Alphaproteobacteria</taxon>
        <taxon>Rhodobacterales</taxon>
        <taxon>Roseobacteraceae</taxon>
        <taxon>Lentibacter</taxon>
    </lineage>
</organism>
<dbReference type="SUPFAM" id="SSF56300">
    <property type="entry name" value="Metallo-dependent phosphatases"/>
    <property type="match status" value="1"/>
</dbReference>